<dbReference type="PROSITE" id="PS51371">
    <property type="entry name" value="CBS"/>
    <property type="match status" value="4"/>
</dbReference>
<dbReference type="PANTHER" id="PTHR43080">
    <property type="entry name" value="CBS DOMAIN-CONTAINING PROTEIN CBSX3, MITOCHONDRIAL"/>
    <property type="match status" value="1"/>
</dbReference>
<evidence type="ECO:0000313" key="5">
    <source>
        <dbReference type="Proteomes" id="UP000028194"/>
    </source>
</evidence>
<dbReference type="EMBL" id="CP007174">
    <property type="protein sequence ID" value="AIF85489.1"/>
    <property type="molecule type" value="Genomic_DNA"/>
</dbReference>
<name>A0A075N213_9ARCH</name>
<dbReference type="InterPro" id="IPR000644">
    <property type="entry name" value="CBS_dom"/>
</dbReference>
<dbReference type="eggNOG" id="arCOG00600">
    <property type="taxonomic scope" value="Archaea"/>
</dbReference>
<dbReference type="InterPro" id="IPR051257">
    <property type="entry name" value="Diverse_CBS-Domain"/>
</dbReference>
<accession>A0A075N213</accession>
<dbReference type="SUPFAM" id="SSF54631">
    <property type="entry name" value="CBS-domain pair"/>
    <property type="match status" value="2"/>
</dbReference>
<dbReference type="InterPro" id="IPR046342">
    <property type="entry name" value="CBS_dom_sf"/>
</dbReference>
<dbReference type="PANTHER" id="PTHR43080:SF2">
    <property type="entry name" value="CBS DOMAIN-CONTAINING PROTEIN"/>
    <property type="match status" value="1"/>
</dbReference>
<protein>
    <submittedName>
        <fullName evidence="4">Putative transcriptional regulator, contains C-terminal CBS domains</fullName>
    </submittedName>
</protein>
<dbReference type="OrthoDB" id="43333at2157"/>
<feature type="domain" description="CBS" evidence="3">
    <location>
        <begin position="262"/>
        <end position="321"/>
    </location>
</feature>
<dbReference type="Proteomes" id="UP000028194">
    <property type="component" value="Chromosome"/>
</dbReference>
<evidence type="ECO:0000259" key="3">
    <source>
        <dbReference type="PROSITE" id="PS51371"/>
    </source>
</evidence>
<evidence type="ECO:0000256" key="2">
    <source>
        <dbReference type="PROSITE-ProRule" id="PRU00703"/>
    </source>
</evidence>
<dbReference type="Pfam" id="PF00571">
    <property type="entry name" value="CBS"/>
    <property type="match status" value="4"/>
</dbReference>
<feature type="domain" description="CBS" evidence="3">
    <location>
        <begin position="169"/>
        <end position="229"/>
    </location>
</feature>
<keyword evidence="5" id="KW-1185">Reference proteome</keyword>
<proteinExistence type="predicted"/>
<dbReference type="STRING" id="1459636.NTE_03461"/>
<dbReference type="Gene3D" id="3.10.580.10">
    <property type="entry name" value="CBS-domain"/>
    <property type="match status" value="2"/>
</dbReference>
<dbReference type="GeneID" id="41599095"/>
<organism evidence="4 5">
    <name type="scientific">Candidatus Nitrososphaera evergladensis SR1</name>
    <dbReference type="NCBI Taxonomy" id="1459636"/>
    <lineage>
        <taxon>Archaea</taxon>
        <taxon>Nitrososphaerota</taxon>
        <taxon>Nitrososphaeria</taxon>
        <taxon>Nitrososphaerales</taxon>
        <taxon>Nitrososphaeraceae</taxon>
        <taxon>Nitrososphaera</taxon>
    </lineage>
</organism>
<feature type="domain" description="CBS" evidence="3">
    <location>
        <begin position="91"/>
        <end position="164"/>
    </location>
</feature>
<gene>
    <name evidence="4" type="ORF">NTE_03461</name>
</gene>
<evidence type="ECO:0000256" key="1">
    <source>
        <dbReference type="ARBA" id="ARBA00023122"/>
    </source>
</evidence>
<evidence type="ECO:0000313" key="4">
    <source>
        <dbReference type="EMBL" id="AIF85489.1"/>
    </source>
</evidence>
<feature type="domain" description="CBS" evidence="3">
    <location>
        <begin position="18"/>
        <end position="80"/>
    </location>
</feature>
<dbReference type="HOGENOM" id="CLU_076812_3_0_2"/>
<sequence>MIGETTKDILERTVKELMTKQVMTLEPYDNLLRAQNEMSRYRIKKIVIANSSGKIARKIPIGIMTVKDMLKFLLNDKTDRSLYEMKISEAMTVKLVTADADERVVNCARILKDNHNISSLVIVREDSGFSKETQSSASSRILSGIVTSTDLSRFYSENCVGLSSVGEYMSQPVVTISIDEKISTAAQLMVEKNISQLAVTSNDTAKSILGILSEKDISSVTLALKSKTQRSVSEYIGTIFASSKQNFKAFSEPSLVRIGDIFTPDPITIEKDADLAVAAKILTSHRVSALPVVDSLEGETKRNQPIGIISKTDVVTALSRI</sequence>
<dbReference type="SMART" id="SM00116">
    <property type="entry name" value="CBS"/>
    <property type="match status" value="4"/>
</dbReference>
<keyword evidence="1 2" id="KW-0129">CBS domain</keyword>
<dbReference type="RefSeq" id="WP_148701886.1">
    <property type="nucleotide sequence ID" value="NZ_CP007174.1"/>
</dbReference>
<dbReference type="AlphaFoldDB" id="A0A075N213"/>
<dbReference type="KEGG" id="nev:NTE_03461"/>
<reference evidence="4 5" key="1">
    <citation type="journal article" date="2014" name="PLoS ONE">
        <title>Genome Sequence of Candidatus Nitrososphaera evergladensis from Group I.1b Enriched from Everglades Soil Reveals Novel Genomic Features of the Ammonia-Oxidizing Archaea.</title>
        <authorList>
            <person name="Zhalnina K.V."/>
            <person name="Dias R."/>
            <person name="Leonard M.T."/>
            <person name="Dorr de Quadros P."/>
            <person name="Camargo F.A."/>
            <person name="Drew J.C."/>
            <person name="Farmerie W.G."/>
            <person name="Daroub S.H."/>
            <person name="Triplett E.W."/>
        </authorList>
    </citation>
    <scope>NUCLEOTIDE SEQUENCE [LARGE SCALE GENOMIC DNA]</scope>
    <source>
        <strain evidence="4 5">SR1</strain>
    </source>
</reference>